<dbReference type="PANTHER" id="PTHR43649:SF29">
    <property type="entry name" value="OSMOPROTECTIVE COMPOUNDS-BINDING PROTEIN GGTB"/>
    <property type="match status" value="1"/>
</dbReference>
<dbReference type="Proteomes" id="UP000502248">
    <property type="component" value="Chromosome"/>
</dbReference>
<dbReference type="PANTHER" id="PTHR43649">
    <property type="entry name" value="ARABINOSE-BINDING PROTEIN-RELATED"/>
    <property type="match status" value="1"/>
</dbReference>
<proteinExistence type="inferred from homology"/>
<evidence type="ECO:0000256" key="3">
    <source>
        <dbReference type="SAM" id="MobiDB-lite"/>
    </source>
</evidence>
<dbReference type="AlphaFoldDB" id="A0A7Z2ZME8"/>
<dbReference type="SUPFAM" id="SSF53850">
    <property type="entry name" value="Periplasmic binding protein-like II"/>
    <property type="match status" value="1"/>
</dbReference>
<protein>
    <submittedName>
        <fullName evidence="4">Extracellular solute-binding protein</fullName>
    </submittedName>
</protein>
<dbReference type="EMBL" id="CP051680">
    <property type="protein sequence ID" value="QJD84037.1"/>
    <property type="molecule type" value="Genomic_DNA"/>
</dbReference>
<dbReference type="InterPro" id="IPR050490">
    <property type="entry name" value="Bact_solute-bd_prot1"/>
</dbReference>
<feature type="compositionally biased region" description="Low complexity" evidence="3">
    <location>
        <begin position="60"/>
        <end position="75"/>
    </location>
</feature>
<comment type="similarity">
    <text evidence="1">Belongs to the bacterial solute-binding protein 1 family.</text>
</comment>
<dbReference type="Gene3D" id="3.40.190.10">
    <property type="entry name" value="Periplasmic binding protein-like II"/>
    <property type="match status" value="2"/>
</dbReference>
<dbReference type="InterPro" id="IPR006059">
    <property type="entry name" value="SBP"/>
</dbReference>
<sequence length="481" mass="53541">MRALYYNETVSFECVYKMKRGIKSMKKLLSILLGLVLVGTMLSACGNSGNNNSPQASEGTAPSQESAQASETESATPEKKDVTLSYLASQDWIKDPEMKLAEKFEEQTGIHIDYQIVPADQYLNVLKAKMAAGEAPDIFGGQSGKFDLGPLYDVENNAADLTNEEWVKREDPLFVEQSTWKSKVYGLTIWDPSSSWVIVYNKKIFEQLGLSVPTSYEEFLKVSEAIKASGVTPIYEPVSDGWHHVLWFPELGVRYEELAPGLADKLNNNQETFANASVLEQSLTQFNELAQKGYFGENAFSNTYADTEKNMASGKYAMTVYGIGLPAQIENAVPGSSASDYGFFPIPLLDNQGLNISPGAPSKFISSNSKHMDEAKQYFDFLTQPDNLQYLLDNEAKFTTLNFPGVKAKFTAEQNAFFETYGKKSGTVYQTAVNYLNPQWMDIGKDMAAMMSKQISPKDILKNIDKRRGQQAKTAKDPNWK</sequence>
<dbReference type="KEGG" id="cheb:HH215_13145"/>
<name>A0A7Z2ZME8_9BACL</name>
<reference evidence="4 5" key="1">
    <citation type="submission" date="2020-04" db="EMBL/GenBank/DDBJ databases">
        <title>Genome sequencing of novel species.</title>
        <authorList>
            <person name="Heo J."/>
            <person name="Kim S.-J."/>
            <person name="Kim J.-S."/>
            <person name="Hong S.-B."/>
            <person name="Kwon S.-W."/>
        </authorList>
    </citation>
    <scope>NUCLEOTIDE SEQUENCE [LARGE SCALE GENOMIC DNA]</scope>
    <source>
        <strain evidence="4 5">MFER-1</strain>
    </source>
</reference>
<keyword evidence="5" id="KW-1185">Reference proteome</keyword>
<feature type="compositionally biased region" description="Polar residues" evidence="3">
    <location>
        <begin position="49"/>
        <end position="58"/>
    </location>
</feature>
<gene>
    <name evidence="4" type="ORF">HH215_13145</name>
</gene>
<evidence type="ECO:0000256" key="2">
    <source>
        <dbReference type="ARBA" id="ARBA00022448"/>
    </source>
</evidence>
<evidence type="ECO:0000313" key="4">
    <source>
        <dbReference type="EMBL" id="QJD84037.1"/>
    </source>
</evidence>
<dbReference type="RefSeq" id="WP_169280322.1">
    <property type="nucleotide sequence ID" value="NZ_CP051680.1"/>
</dbReference>
<dbReference type="Pfam" id="PF01547">
    <property type="entry name" value="SBP_bac_1"/>
    <property type="match status" value="1"/>
</dbReference>
<feature type="region of interest" description="Disordered" evidence="3">
    <location>
        <begin position="49"/>
        <end position="81"/>
    </location>
</feature>
<keyword evidence="2" id="KW-0813">Transport</keyword>
<accession>A0A7Z2ZME8</accession>
<evidence type="ECO:0000313" key="5">
    <source>
        <dbReference type="Proteomes" id="UP000502248"/>
    </source>
</evidence>
<organism evidence="4 5">
    <name type="scientific">Cohnella herbarum</name>
    <dbReference type="NCBI Taxonomy" id="2728023"/>
    <lineage>
        <taxon>Bacteria</taxon>
        <taxon>Bacillati</taxon>
        <taxon>Bacillota</taxon>
        <taxon>Bacilli</taxon>
        <taxon>Bacillales</taxon>
        <taxon>Paenibacillaceae</taxon>
        <taxon>Cohnella</taxon>
    </lineage>
</organism>
<evidence type="ECO:0000256" key="1">
    <source>
        <dbReference type="ARBA" id="ARBA00008520"/>
    </source>
</evidence>